<proteinExistence type="predicted"/>
<evidence type="ECO:0000313" key="2">
    <source>
        <dbReference type="Proteomes" id="UP001381693"/>
    </source>
</evidence>
<evidence type="ECO:0000313" key="1">
    <source>
        <dbReference type="EMBL" id="KAK7083524.1"/>
    </source>
</evidence>
<feature type="non-terminal residue" evidence="1">
    <location>
        <position position="76"/>
    </location>
</feature>
<dbReference type="AlphaFoldDB" id="A0AAN8XSS4"/>
<keyword evidence="2" id="KW-1185">Reference proteome</keyword>
<comment type="caution">
    <text evidence="1">The sequence shown here is derived from an EMBL/GenBank/DDBJ whole genome shotgun (WGS) entry which is preliminary data.</text>
</comment>
<reference evidence="1 2" key="1">
    <citation type="submission" date="2023-11" db="EMBL/GenBank/DDBJ databases">
        <title>Halocaridina rubra genome assembly.</title>
        <authorList>
            <person name="Smith C."/>
        </authorList>
    </citation>
    <scope>NUCLEOTIDE SEQUENCE [LARGE SCALE GENOMIC DNA]</scope>
    <source>
        <strain evidence="1">EP-1</strain>
        <tissue evidence="1">Whole</tissue>
    </source>
</reference>
<protein>
    <submittedName>
        <fullName evidence="1">Uncharacterized protein</fullName>
    </submittedName>
</protein>
<sequence>MKKATIEQDRLVCLSHRPYTPSNHLRYQAKATSYALPLYTHTHTKGNTRNKQNETMECLFNLQVAFRNTKPVIVLQ</sequence>
<name>A0AAN8XSS4_HALRR</name>
<dbReference type="Proteomes" id="UP001381693">
    <property type="component" value="Unassembled WGS sequence"/>
</dbReference>
<accession>A0AAN8XSS4</accession>
<organism evidence="1 2">
    <name type="scientific">Halocaridina rubra</name>
    <name type="common">Hawaiian red shrimp</name>
    <dbReference type="NCBI Taxonomy" id="373956"/>
    <lineage>
        <taxon>Eukaryota</taxon>
        <taxon>Metazoa</taxon>
        <taxon>Ecdysozoa</taxon>
        <taxon>Arthropoda</taxon>
        <taxon>Crustacea</taxon>
        <taxon>Multicrustacea</taxon>
        <taxon>Malacostraca</taxon>
        <taxon>Eumalacostraca</taxon>
        <taxon>Eucarida</taxon>
        <taxon>Decapoda</taxon>
        <taxon>Pleocyemata</taxon>
        <taxon>Caridea</taxon>
        <taxon>Atyoidea</taxon>
        <taxon>Atyidae</taxon>
        <taxon>Halocaridina</taxon>
    </lineage>
</organism>
<gene>
    <name evidence="1" type="ORF">SK128_027208</name>
</gene>
<dbReference type="EMBL" id="JAXCGZ010002862">
    <property type="protein sequence ID" value="KAK7083524.1"/>
    <property type="molecule type" value="Genomic_DNA"/>
</dbReference>